<accession>A0A1X0QGT4</accession>
<dbReference type="Gene3D" id="3.30.1330.30">
    <property type="match status" value="1"/>
</dbReference>
<gene>
    <name evidence="1" type="ORF">A0H76_1629</name>
</gene>
<evidence type="ECO:0000313" key="2">
    <source>
        <dbReference type="Proteomes" id="UP000192501"/>
    </source>
</evidence>
<dbReference type="Proteomes" id="UP000192501">
    <property type="component" value="Unassembled WGS sequence"/>
</dbReference>
<evidence type="ECO:0000313" key="1">
    <source>
        <dbReference type="EMBL" id="ORD98963.1"/>
    </source>
</evidence>
<comment type="caution">
    <text evidence="1">The sequence shown here is derived from an EMBL/GenBank/DDBJ whole genome shotgun (WGS) entry which is preliminary data.</text>
</comment>
<dbReference type="AlphaFoldDB" id="A0A1X0QGT4"/>
<dbReference type="SUPFAM" id="SSF55315">
    <property type="entry name" value="L30e-like"/>
    <property type="match status" value="1"/>
</dbReference>
<dbReference type="VEuPathDB" id="MicrosporidiaDB:A0H76_1629"/>
<organism evidence="1 2">
    <name type="scientific">Hepatospora eriocheir</name>
    <dbReference type="NCBI Taxonomy" id="1081669"/>
    <lineage>
        <taxon>Eukaryota</taxon>
        <taxon>Fungi</taxon>
        <taxon>Fungi incertae sedis</taxon>
        <taxon>Microsporidia</taxon>
        <taxon>Hepatosporidae</taxon>
        <taxon>Hepatospora</taxon>
    </lineage>
</organism>
<name>A0A1X0QGT4_9MICR</name>
<dbReference type="InterPro" id="IPR029064">
    <property type="entry name" value="Ribosomal_eL30-like_sf"/>
</dbReference>
<reference evidence="1 2" key="1">
    <citation type="journal article" date="2017" name="Environ. Microbiol.">
        <title>Decay of the glycolytic pathway and adaptation to intranuclear parasitism within Enterocytozoonidae microsporidia.</title>
        <authorList>
            <person name="Wiredu Boakye D."/>
            <person name="Jaroenlak P."/>
            <person name="Prachumwat A."/>
            <person name="Williams T.A."/>
            <person name="Bateman K.S."/>
            <person name="Itsathitphaisarn O."/>
            <person name="Sritunyalucksana K."/>
            <person name="Paszkiewicz K.H."/>
            <person name="Moore K.A."/>
            <person name="Stentiford G.D."/>
            <person name="Williams B.A."/>
        </authorList>
    </citation>
    <scope>NUCLEOTIDE SEQUENCE [LARGE SCALE GENOMIC DNA]</scope>
    <source>
        <strain evidence="2">canceri</strain>
    </source>
</reference>
<dbReference type="EMBL" id="LTAI01000358">
    <property type="protein sequence ID" value="ORD98963.1"/>
    <property type="molecule type" value="Genomic_DNA"/>
</dbReference>
<proteinExistence type="predicted"/>
<evidence type="ECO:0008006" key="3">
    <source>
        <dbReference type="Google" id="ProtNLM"/>
    </source>
</evidence>
<sequence>MNKLKERKVNNEVEDLIYKQIDYLKVNKCLISRLKACTDRIVNKQTDYCVFVCSLEVTHFDLIAHLPILCEKNKIPCLFIKKLEQTCVLLEFDKNDYENIVGLI</sequence>
<protein>
    <recommendedName>
        <fullName evidence="3">NHP2</fullName>
    </recommendedName>
</protein>